<dbReference type="Gene3D" id="3.10.20.90">
    <property type="entry name" value="Phosphatidylinositol 3-kinase Catalytic Subunit, Chain A, domain 1"/>
    <property type="match status" value="1"/>
</dbReference>
<sequence>MHNEEDYGEADEPPEPEEALDEDNDDGGSDDDDDDSDEGDSMVLDDSTDEEHFVEFDPSGRYGRYSEILGKGAMKTVYRGYDMENCKEVAWNKARPPVECSEEQASAVQREIQILRGLHHQGIIRLYCSWVDLYNGDANFITELCSTTLLDYRLKHKRISRKAFKCWGRQILQGLVHLHMQEPPIIHRDLKCENIFVKCRSNVALKIGDFGSATYLDETHHMHTLVGTPEFMAPEMFQEDYNELVDIYSFGMCMLELLTRECPYSECKSLGQIYKKVINGEKPLALNKVTDMQALNLIKRCLLPAGRRPSATELLADPFLQCHRGRNRHGQNMNTCDSAPMRISTINGFVMKNLNGQNIIRKQCGPFAAASRNTGHVKCADQDRLFEGSMNDMKRKALCIKSPSSERIYKVMGRVEDQFTLRLKIRIQESSRSCDIDFPFDLRTDSPMSVAEEMVRTLDYADADLATIADLINKEITALLSNEVKRGTTGPYNMSPSARYASEPPIHSELFNNQFANMSNGTLLGCEFGCAEEKGYKGAWDDHSKFASPVSTVKENSYRTDKIDLLQATSKDNGHNSSDFLRSNSIARCSNSVSYSHATVDQPTFVSSAITKIVSLDGPHTLLAKDWSDENGTLEGSSNGESAATGSDEKGTCRRSNLLALCGDDPVIVSPSCAPSKAISKFKQLPAGIGILLRPSSEHALRRAVPLCINASA</sequence>
<dbReference type="Pfam" id="PF12202">
    <property type="entry name" value="OSR1_C"/>
    <property type="match status" value="1"/>
</dbReference>
<feature type="domain" description="Protein kinase" evidence="10">
    <location>
        <begin position="63"/>
        <end position="320"/>
    </location>
</feature>
<keyword evidence="6" id="KW-0067">ATP-binding</keyword>
<feature type="region of interest" description="Disordered" evidence="9">
    <location>
        <begin position="1"/>
        <end position="58"/>
    </location>
</feature>
<evidence type="ECO:0000259" key="10">
    <source>
        <dbReference type="PROSITE" id="PS50011"/>
    </source>
</evidence>
<dbReference type="GO" id="GO:0004674">
    <property type="term" value="F:protein serine/threonine kinase activity"/>
    <property type="evidence" value="ECO:0007669"/>
    <property type="project" value="UniProtKB-KW"/>
</dbReference>
<evidence type="ECO:0000256" key="5">
    <source>
        <dbReference type="ARBA" id="ARBA00022777"/>
    </source>
</evidence>
<dbReference type="PROSITE" id="PS00108">
    <property type="entry name" value="PROTEIN_KINASE_ST"/>
    <property type="match status" value="1"/>
</dbReference>
<comment type="catalytic activity">
    <reaction evidence="8">
        <text>L-seryl-[protein] + ATP = O-phospho-L-seryl-[protein] + ADP + H(+)</text>
        <dbReference type="Rhea" id="RHEA:17989"/>
        <dbReference type="Rhea" id="RHEA-COMP:9863"/>
        <dbReference type="Rhea" id="RHEA-COMP:11604"/>
        <dbReference type="ChEBI" id="CHEBI:15378"/>
        <dbReference type="ChEBI" id="CHEBI:29999"/>
        <dbReference type="ChEBI" id="CHEBI:30616"/>
        <dbReference type="ChEBI" id="CHEBI:83421"/>
        <dbReference type="ChEBI" id="CHEBI:456216"/>
        <dbReference type="EC" id="2.7.11.1"/>
    </reaction>
</comment>
<keyword evidence="12" id="KW-1185">Reference proteome</keyword>
<dbReference type="EMBL" id="CM035430">
    <property type="protein sequence ID" value="KAH7297938.1"/>
    <property type="molecule type" value="Genomic_DNA"/>
</dbReference>
<reference evidence="11" key="1">
    <citation type="submission" date="2021-08" db="EMBL/GenBank/DDBJ databases">
        <title>WGS assembly of Ceratopteris richardii.</title>
        <authorList>
            <person name="Marchant D.B."/>
            <person name="Chen G."/>
            <person name="Jenkins J."/>
            <person name="Shu S."/>
            <person name="Leebens-Mack J."/>
            <person name="Grimwood J."/>
            <person name="Schmutz J."/>
            <person name="Soltis P."/>
            <person name="Soltis D."/>
            <person name="Chen Z.-H."/>
        </authorList>
    </citation>
    <scope>NUCLEOTIDE SEQUENCE</scope>
    <source>
        <strain evidence="11">Whitten #5841</strain>
        <tissue evidence="11">Leaf</tissue>
    </source>
</reference>
<dbReference type="PROSITE" id="PS50011">
    <property type="entry name" value="PROTEIN_KINASE_DOM"/>
    <property type="match status" value="1"/>
</dbReference>
<accession>A0A8T2RN59</accession>
<dbReference type="SMART" id="SM00220">
    <property type="entry name" value="S_TKc"/>
    <property type="match status" value="1"/>
</dbReference>
<evidence type="ECO:0000313" key="11">
    <source>
        <dbReference type="EMBL" id="KAH7297939.1"/>
    </source>
</evidence>
<name>A0A8T2RN59_CERRI</name>
<dbReference type="InterPro" id="IPR024678">
    <property type="entry name" value="Kinase_OSR1/WNK_CCT"/>
</dbReference>
<dbReference type="Pfam" id="PF00069">
    <property type="entry name" value="Pkinase"/>
    <property type="match status" value="1"/>
</dbReference>
<evidence type="ECO:0000256" key="3">
    <source>
        <dbReference type="ARBA" id="ARBA00022679"/>
    </source>
</evidence>
<gene>
    <name evidence="11" type="ORF">KP509_25G019800</name>
</gene>
<evidence type="ECO:0000313" key="12">
    <source>
        <dbReference type="Proteomes" id="UP000825935"/>
    </source>
</evidence>
<evidence type="ECO:0000256" key="6">
    <source>
        <dbReference type="ARBA" id="ARBA00022840"/>
    </source>
</evidence>
<dbReference type="FunFam" id="3.30.200.20:FF:000075">
    <property type="entry name" value="Probable serine/threonine-protein kinase WNK1"/>
    <property type="match status" value="1"/>
</dbReference>
<dbReference type="AlphaFoldDB" id="A0A8T2RN59"/>
<protein>
    <recommendedName>
        <fullName evidence="1">non-specific serine/threonine protein kinase</fullName>
        <ecNumber evidence="1">2.7.11.1</ecNumber>
    </recommendedName>
</protein>
<feature type="region of interest" description="Disordered" evidence="9">
    <location>
        <begin position="627"/>
        <end position="651"/>
    </location>
</feature>
<dbReference type="EMBL" id="CM035430">
    <property type="protein sequence ID" value="KAH7297939.1"/>
    <property type="molecule type" value="Genomic_DNA"/>
</dbReference>
<evidence type="ECO:0000256" key="2">
    <source>
        <dbReference type="ARBA" id="ARBA00022527"/>
    </source>
</evidence>
<proteinExistence type="predicted"/>
<dbReference type="GO" id="GO:0005524">
    <property type="term" value="F:ATP binding"/>
    <property type="evidence" value="ECO:0007669"/>
    <property type="project" value="UniProtKB-KW"/>
</dbReference>
<dbReference type="InterPro" id="IPR008271">
    <property type="entry name" value="Ser/Thr_kinase_AS"/>
</dbReference>
<evidence type="ECO:0000256" key="9">
    <source>
        <dbReference type="SAM" id="MobiDB-lite"/>
    </source>
</evidence>
<evidence type="ECO:0000256" key="7">
    <source>
        <dbReference type="ARBA" id="ARBA00047899"/>
    </source>
</evidence>
<dbReference type="PANTHER" id="PTHR13902">
    <property type="entry name" value="SERINE/THREONINE-PROTEIN KINASE WNK WITH NO LYSINE -RELATED"/>
    <property type="match status" value="1"/>
</dbReference>
<dbReference type="Gene3D" id="3.30.200.20">
    <property type="entry name" value="Phosphorylase Kinase, domain 1"/>
    <property type="match status" value="1"/>
</dbReference>
<feature type="compositionally biased region" description="Polar residues" evidence="9">
    <location>
        <begin position="630"/>
        <end position="645"/>
    </location>
</feature>
<keyword evidence="2" id="KW-0723">Serine/threonine-protein kinase</keyword>
<comment type="caution">
    <text evidence="11">The sequence shown here is derived from an EMBL/GenBank/DDBJ whole genome shotgun (WGS) entry which is preliminary data.</text>
</comment>
<keyword evidence="5" id="KW-0418">Kinase</keyword>
<keyword evidence="3" id="KW-0808">Transferase</keyword>
<comment type="catalytic activity">
    <reaction evidence="7">
        <text>L-threonyl-[protein] + ATP = O-phospho-L-threonyl-[protein] + ADP + H(+)</text>
        <dbReference type="Rhea" id="RHEA:46608"/>
        <dbReference type="Rhea" id="RHEA-COMP:11060"/>
        <dbReference type="Rhea" id="RHEA-COMP:11605"/>
        <dbReference type="ChEBI" id="CHEBI:15378"/>
        <dbReference type="ChEBI" id="CHEBI:30013"/>
        <dbReference type="ChEBI" id="CHEBI:30616"/>
        <dbReference type="ChEBI" id="CHEBI:61977"/>
        <dbReference type="ChEBI" id="CHEBI:456216"/>
        <dbReference type="EC" id="2.7.11.1"/>
    </reaction>
</comment>
<keyword evidence="4" id="KW-0547">Nucleotide-binding</keyword>
<organism evidence="11 12">
    <name type="scientific">Ceratopteris richardii</name>
    <name type="common">Triangle waterfern</name>
    <dbReference type="NCBI Taxonomy" id="49495"/>
    <lineage>
        <taxon>Eukaryota</taxon>
        <taxon>Viridiplantae</taxon>
        <taxon>Streptophyta</taxon>
        <taxon>Embryophyta</taxon>
        <taxon>Tracheophyta</taxon>
        <taxon>Polypodiopsida</taxon>
        <taxon>Polypodiidae</taxon>
        <taxon>Polypodiales</taxon>
        <taxon>Pteridineae</taxon>
        <taxon>Pteridaceae</taxon>
        <taxon>Parkerioideae</taxon>
        <taxon>Ceratopteris</taxon>
    </lineage>
</organism>
<dbReference type="EC" id="2.7.11.1" evidence="1"/>
<dbReference type="Gene3D" id="1.10.510.10">
    <property type="entry name" value="Transferase(Phosphotransferase) domain 1"/>
    <property type="match status" value="1"/>
</dbReference>
<dbReference type="InterPro" id="IPR011009">
    <property type="entry name" value="Kinase-like_dom_sf"/>
</dbReference>
<dbReference type="InterPro" id="IPR050588">
    <property type="entry name" value="WNK_Ser-Thr_kinase"/>
</dbReference>
<dbReference type="OrthoDB" id="4062651at2759"/>
<evidence type="ECO:0000256" key="1">
    <source>
        <dbReference type="ARBA" id="ARBA00012513"/>
    </source>
</evidence>
<evidence type="ECO:0000256" key="4">
    <source>
        <dbReference type="ARBA" id="ARBA00022741"/>
    </source>
</evidence>
<evidence type="ECO:0000256" key="8">
    <source>
        <dbReference type="ARBA" id="ARBA00048679"/>
    </source>
</evidence>
<dbReference type="InterPro" id="IPR000719">
    <property type="entry name" value="Prot_kinase_dom"/>
</dbReference>
<dbReference type="Proteomes" id="UP000825935">
    <property type="component" value="Chromosome 25"/>
</dbReference>
<feature type="compositionally biased region" description="Acidic residues" evidence="9">
    <location>
        <begin position="1"/>
        <end position="40"/>
    </location>
</feature>
<dbReference type="SUPFAM" id="SSF56112">
    <property type="entry name" value="Protein kinase-like (PK-like)"/>
    <property type="match status" value="1"/>
</dbReference>